<dbReference type="SMR" id="B8A279"/>
<dbReference type="Proteomes" id="UP000007305">
    <property type="component" value="Chromosome 9"/>
</dbReference>
<keyword evidence="4" id="KW-0808">Transferase</keyword>
<reference evidence="6" key="2">
    <citation type="journal article" date="2009" name="Science">
        <title>The B73 maize genome: complexity, diversity, and dynamics.</title>
        <authorList>
            <person name="Schnable P.S."/>
            <person name="Ware D."/>
            <person name="Fulton R.S."/>
            <person name="Stein J.C."/>
            <person name="Wei F."/>
            <person name="Pasternak S."/>
            <person name="Liang C."/>
            <person name="Zhang J."/>
            <person name="Fulton L."/>
            <person name="Graves T.A."/>
            <person name="Minx P."/>
            <person name="Reily A.D."/>
            <person name="Courtney L."/>
            <person name="Kruchowski S.S."/>
            <person name="Tomlinson C."/>
            <person name="Strong C."/>
            <person name="Delehaunty K."/>
            <person name="Fronick C."/>
            <person name="Courtney B."/>
            <person name="Rock S.M."/>
            <person name="Belter E."/>
            <person name="Du F."/>
            <person name="Kim K."/>
            <person name="Abbott R.M."/>
            <person name="Cotton M."/>
            <person name="Levy A."/>
            <person name="Marchetto P."/>
            <person name="Ochoa K."/>
            <person name="Jackson S.M."/>
            <person name="Gillam B."/>
            <person name="Chen W."/>
            <person name="Yan L."/>
            <person name="Higginbotham J."/>
            <person name="Cardenas M."/>
            <person name="Waligorski J."/>
            <person name="Applebaum E."/>
            <person name="Phelps L."/>
            <person name="Falcone J."/>
            <person name="Kanchi K."/>
            <person name="Thane T."/>
            <person name="Scimone A."/>
            <person name="Thane N."/>
            <person name="Henke J."/>
            <person name="Wang T."/>
            <person name="Ruppert J."/>
            <person name="Shah N."/>
            <person name="Rotter K."/>
            <person name="Hodges J."/>
            <person name="Ingenthron E."/>
            <person name="Cordes M."/>
            <person name="Kohlberg S."/>
            <person name="Sgro J."/>
            <person name="Delgado B."/>
            <person name="Mead K."/>
            <person name="Chinwalla A."/>
            <person name="Leonard S."/>
            <person name="Crouse K."/>
            <person name="Collura K."/>
            <person name="Kudrna D."/>
            <person name="Currie J."/>
            <person name="He R."/>
            <person name="Angelova A."/>
            <person name="Rajasekar S."/>
            <person name="Mueller T."/>
            <person name="Lomeli R."/>
            <person name="Scara G."/>
            <person name="Ko A."/>
            <person name="Delaney K."/>
            <person name="Wissotski M."/>
            <person name="Lopez G."/>
            <person name="Campos D."/>
            <person name="Braidotti M."/>
            <person name="Ashley E."/>
            <person name="Golser W."/>
            <person name="Kim H."/>
            <person name="Lee S."/>
            <person name="Lin J."/>
            <person name="Dujmic Z."/>
            <person name="Kim W."/>
            <person name="Talag J."/>
            <person name="Zuccolo A."/>
            <person name="Fan C."/>
            <person name="Sebastian A."/>
            <person name="Kramer M."/>
            <person name="Spiegel L."/>
            <person name="Nascimento L."/>
            <person name="Zutavern T."/>
            <person name="Miller B."/>
            <person name="Ambroise C."/>
            <person name="Muller S."/>
            <person name="Spooner W."/>
            <person name="Narechania A."/>
            <person name="Ren L."/>
            <person name="Wei S."/>
            <person name="Kumari S."/>
            <person name="Faga B."/>
            <person name="Levy M.J."/>
            <person name="McMahan L."/>
            <person name="Van Buren P."/>
            <person name="Vaughn M.W."/>
            <person name="Ying K."/>
            <person name="Yeh C.-T."/>
            <person name="Emrich S.J."/>
            <person name="Jia Y."/>
            <person name="Kalyanaraman A."/>
            <person name="Hsia A.-P."/>
            <person name="Barbazuk W.B."/>
            <person name="Baucom R.S."/>
            <person name="Brutnell T.P."/>
            <person name="Carpita N.C."/>
            <person name="Chaparro C."/>
            <person name="Chia J.-M."/>
            <person name="Deragon J.-M."/>
            <person name="Estill J.C."/>
            <person name="Fu Y."/>
            <person name="Jeddeloh J.A."/>
            <person name="Han Y."/>
            <person name="Lee H."/>
            <person name="Li P."/>
            <person name="Lisch D.R."/>
            <person name="Liu S."/>
            <person name="Liu Z."/>
            <person name="Nagel D.H."/>
            <person name="McCann M.C."/>
            <person name="SanMiguel P."/>
            <person name="Myers A.M."/>
            <person name="Nettleton D."/>
            <person name="Nguyen J."/>
            <person name="Penning B.W."/>
            <person name="Ponnala L."/>
            <person name="Schneider K.L."/>
            <person name="Schwartz D.C."/>
            <person name="Sharma A."/>
            <person name="Soderlund C."/>
            <person name="Springer N.M."/>
            <person name="Sun Q."/>
            <person name="Wang H."/>
            <person name="Waterman M."/>
            <person name="Westerman R."/>
            <person name="Wolfgruber T.K."/>
            <person name="Yang L."/>
            <person name="Yu Y."/>
            <person name="Zhang L."/>
            <person name="Zhou S."/>
            <person name="Zhu Q."/>
            <person name="Bennetzen J.L."/>
            <person name="Dawe R.K."/>
            <person name="Jiang J."/>
            <person name="Jiang N."/>
            <person name="Presting G.G."/>
            <person name="Wessler S.R."/>
            <person name="Aluru S."/>
            <person name="Martienssen R.A."/>
            <person name="Clifton S.W."/>
            <person name="McCombie W.R."/>
            <person name="Wing R.A."/>
            <person name="Wilson R.K."/>
        </authorList>
    </citation>
    <scope>NUCLEOTIDE SEQUENCE [LARGE SCALE GENOMIC DNA]</scope>
    <source>
        <strain evidence="6">cv. B73</strain>
    </source>
</reference>
<dbReference type="InterPro" id="IPR051681">
    <property type="entry name" value="Ser/Thr_Kinases-Pseudokinases"/>
</dbReference>
<organism evidence="3">
    <name type="scientific">Zea mays</name>
    <name type="common">Maize</name>
    <dbReference type="NCBI Taxonomy" id="4577"/>
    <lineage>
        <taxon>Eukaryota</taxon>
        <taxon>Viridiplantae</taxon>
        <taxon>Streptophyta</taxon>
        <taxon>Embryophyta</taxon>
        <taxon>Tracheophyta</taxon>
        <taxon>Spermatophyta</taxon>
        <taxon>Magnoliopsida</taxon>
        <taxon>Liliopsida</taxon>
        <taxon>Poales</taxon>
        <taxon>Poaceae</taxon>
        <taxon>PACMAD clade</taxon>
        <taxon>Panicoideae</taxon>
        <taxon>Andropogonodae</taxon>
        <taxon>Andropogoneae</taxon>
        <taxon>Tripsacinae</taxon>
        <taxon>Zea</taxon>
    </lineage>
</organism>
<dbReference type="EMBL" id="BT055671">
    <property type="protein sequence ID" value="ACL54278.1"/>
    <property type="molecule type" value="mRNA"/>
</dbReference>
<keyword evidence="4" id="KW-0418">Kinase</keyword>
<evidence type="ECO:0000313" key="5">
    <source>
        <dbReference type="EnsemblPlants" id="Zm00001eb396880_P002"/>
    </source>
</evidence>
<dbReference type="Gene3D" id="1.10.510.10">
    <property type="entry name" value="Transferase(Phosphotransferase) domain 1"/>
    <property type="match status" value="1"/>
</dbReference>
<dbReference type="IntAct" id="B8A279">
    <property type="interactions" value="2"/>
</dbReference>
<dbReference type="InterPro" id="IPR001245">
    <property type="entry name" value="Ser-Thr/Tyr_kinase_cat_dom"/>
</dbReference>
<dbReference type="InterPro" id="IPR011009">
    <property type="entry name" value="Kinase-like_dom_sf"/>
</dbReference>
<gene>
    <name evidence="5" type="primary">LOC100280156</name>
    <name evidence="4" type="ORF">ZEAMMB73_Zm00001d047719</name>
</gene>
<dbReference type="RefSeq" id="NP_001146560.1">
    <property type="nucleotide sequence ID" value="NM_001153088.1"/>
</dbReference>
<dbReference type="HOGENOM" id="CLU_033495_0_0_1"/>
<feature type="domain" description="Protein kinase" evidence="2">
    <location>
        <begin position="337"/>
        <end position="593"/>
    </location>
</feature>
<reference evidence="5" key="4">
    <citation type="submission" date="2019-07" db="EMBL/GenBank/DDBJ databases">
        <authorList>
            <person name="Seetharam A."/>
            <person name="Woodhouse M."/>
            <person name="Cannon E."/>
        </authorList>
    </citation>
    <scope>NUCLEOTIDE SEQUENCE [LARGE SCALE GENOMIC DNA]</scope>
    <source>
        <strain evidence="5">cv. B73</strain>
    </source>
</reference>
<dbReference type="GeneID" id="100280156"/>
<proteinExistence type="evidence at protein level"/>
<feature type="compositionally biased region" description="Basic and acidic residues" evidence="1">
    <location>
        <begin position="19"/>
        <end position="32"/>
    </location>
</feature>
<dbReference type="GO" id="GO:0004672">
    <property type="term" value="F:protein kinase activity"/>
    <property type="evidence" value="ECO:0000318"/>
    <property type="project" value="GO_Central"/>
</dbReference>
<dbReference type="PaxDb" id="4577-AC206223.3_FGP006"/>
<evidence type="ECO:0000259" key="2">
    <source>
        <dbReference type="PROSITE" id="PS50011"/>
    </source>
</evidence>
<evidence type="ECO:0000313" key="6">
    <source>
        <dbReference type="Proteomes" id="UP000007305"/>
    </source>
</evidence>
<dbReference type="ExpressionAtlas" id="B8A279">
    <property type="expression patterns" value="baseline and differential"/>
</dbReference>
<name>B8A279_MAIZE</name>
<dbReference type="eggNOG" id="KOG0192">
    <property type="taxonomic scope" value="Eukaryota"/>
</dbReference>
<feature type="region of interest" description="Disordered" evidence="1">
    <location>
        <begin position="1"/>
        <end position="59"/>
    </location>
</feature>
<dbReference type="OMA" id="TRESWMS"/>
<evidence type="ECO:0000313" key="3">
    <source>
        <dbReference type="EMBL" id="ACL54278.1"/>
    </source>
</evidence>
<dbReference type="SUPFAM" id="SSF56112">
    <property type="entry name" value="Protein kinase-like (PK-like)"/>
    <property type="match status" value="1"/>
</dbReference>
<reference evidence="4" key="3">
    <citation type="submission" date="2015-12" db="EMBL/GenBank/DDBJ databases">
        <title>Update maize B73 reference genome by single molecule sequencing technologies.</title>
        <authorList>
            <consortium name="Maize Genome Sequencing Project"/>
            <person name="Ware D."/>
        </authorList>
    </citation>
    <scope>NUCLEOTIDE SEQUENCE</scope>
    <source>
        <tissue evidence="4">Seedling</tissue>
    </source>
</reference>
<evidence type="ECO:0007829" key="7">
    <source>
        <dbReference type="PeptideAtlas" id="B8A279"/>
    </source>
</evidence>
<dbReference type="InterPro" id="IPR055801">
    <property type="entry name" value="DUF7377"/>
</dbReference>
<reference evidence="5" key="5">
    <citation type="submission" date="2021-05" db="UniProtKB">
        <authorList>
            <consortium name="EnsemblPlants"/>
        </authorList>
    </citation>
    <scope>IDENTIFICATION</scope>
    <source>
        <strain evidence="5">cv. B73</strain>
    </source>
</reference>
<dbReference type="InterPro" id="IPR000719">
    <property type="entry name" value="Prot_kinase_dom"/>
</dbReference>
<keyword evidence="6" id="KW-1185">Reference proteome</keyword>
<accession>B8A279</accession>
<dbReference type="Gramene" id="Zm00001eb396880_T002">
    <property type="protein sequence ID" value="Zm00001eb396880_P002"/>
    <property type="gene ID" value="Zm00001eb396880"/>
</dbReference>
<dbReference type="FunCoup" id="B8A279">
    <property type="interactions" value="1736"/>
</dbReference>
<dbReference type="PANTHER" id="PTHR44329:SF84">
    <property type="entry name" value="PROTEIN KINASE LIKE PROTEIN"/>
    <property type="match status" value="1"/>
</dbReference>
<evidence type="ECO:0000313" key="4">
    <source>
        <dbReference type="EMBL" id="AQL07385.1"/>
    </source>
</evidence>
<dbReference type="PRINTS" id="PR00109">
    <property type="entry name" value="TYRKINASE"/>
</dbReference>
<dbReference type="AlphaFoldDB" id="B8A279"/>
<dbReference type="Pfam" id="PF24093">
    <property type="entry name" value="DUF7377"/>
    <property type="match status" value="1"/>
</dbReference>
<dbReference type="EMBL" id="CM000785">
    <property type="protein sequence ID" value="AQL07385.1"/>
    <property type="molecule type" value="Genomic_DNA"/>
</dbReference>
<dbReference type="STRING" id="4577.B8A279"/>
<dbReference type="GO" id="GO:0005524">
    <property type="term" value="F:ATP binding"/>
    <property type="evidence" value="ECO:0007669"/>
    <property type="project" value="InterPro"/>
</dbReference>
<dbReference type="GO" id="GO:0007165">
    <property type="term" value="P:signal transduction"/>
    <property type="evidence" value="ECO:0000318"/>
    <property type="project" value="GO_Central"/>
</dbReference>
<dbReference type="PANTHER" id="PTHR44329">
    <property type="entry name" value="SERINE/THREONINE-PROTEIN KINASE TNNI3K-RELATED"/>
    <property type="match status" value="1"/>
</dbReference>
<dbReference type="KEGG" id="zma:100280156"/>
<dbReference type="OrthoDB" id="4062651at2759"/>
<feature type="region of interest" description="Disordered" evidence="1">
    <location>
        <begin position="77"/>
        <end position="101"/>
    </location>
</feature>
<evidence type="ECO:0000256" key="1">
    <source>
        <dbReference type="SAM" id="MobiDB-lite"/>
    </source>
</evidence>
<sequence>MAAALECWSGRPSTDEETVEHVLMKPHGRSDDSLPTCADSARAAGEPTPTPTPAPPKKWQRLGRNFAGAIAAFKNTLNLDGGGGGSGLPRDPSPRAEKPPPLLLRGLAQLYSRGAANQQLPEKLVADLRRHFDALPNSYAQAGYDMKDVLLHARLAEQATGEDQPAVNIEEVHGRGSCEEGTVFQLTFACTAPLSWQSMSGSLDSPSFCCKKIQIFEKRGLTLGVVMILVQTGNEALFKNQVESALKSVVKKQRKNSGGVKLPFGLCGCQEEGSRNFDEESMFDPDDGRVLDNEPAHRPQLPTPLPQASVFVSVDEWQTIRSGGEELGRWMLRSEEIEFVDWFGANSFRGVYKGKKVWVNKLRGCDMGSAYDVEIRQDLLQLMSCGQRNILQLHGVCFSENHGLCIVTRMMEGGSVHDILVQRNKRLSLRDTVRIALDVADAMAFMNGYGIAYRDLNARKILLDRQGNACLGDMGIVTPCSNVGEVTEYETSGYRWLAPEIIAGDPETVSETWMSNVYSYGMVLWEMITGEEAYSTYSPVQAAVGIAACGLRPEIPRDCPPFLRSLMNRCWDSSPLKRPQFSEITSILQRQNVR</sequence>
<dbReference type="GO" id="GO:0005737">
    <property type="term" value="C:cytoplasm"/>
    <property type="evidence" value="ECO:0000318"/>
    <property type="project" value="GO_Central"/>
</dbReference>
<keyword evidence="7" id="KW-1267">Proteomics identification</keyword>
<dbReference type="EnsemblPlants" id="Zm00001eb396880_T002">
    <property type="protein sequence ID" value="Zm00001eb396880_P002"/>
    <property type="gene ID" value="Zm00001eb396880"/>
</dbReference>
<dbReference type="PROSITE" id="PS50011">
    <property type="entry name" value="PROTEIN_KINASE_DOM"/>
    <property type="match status" value="1"/>
</dbReference>
<protein>
    <submittedName>
        <fullName evidence="4">Protein kinase superfamily protein</fullName>
    </submittedName>
</protein>
<dbReference type="Pfam" id="PF07714">
    <property type="entry name" value="PK_Tyr_Ser-Thr"/>
    <property type="match status" value="1"/>
</dbReference>
<reference evidence="3" key="1">
    <citation type="journal article" date="2009" name="PLoS Genet.">
        <title>Sequencing, mapping, and analysis of 27,455 maize full-length cDNAs.</title>
        <authorList>
            <person name="Soderlund C."/>
            <person name="Descour A."/>
            <person name="Kudrna D."/>
            <person name="Bomhoff M."/>
            <person name="Boyd L."/>
            <person name="Currie J."/>
            <person name="Angelova A."/>
            <person name="Collura K."/>
            <person name="Wissotski M."/>
            <person name="Ashley E."/>
            <person name="Morrow D."/>
            <person name="Fernandes J."/>
            <person name="Walbot V."/>
            <person name="Yu Y."/>
        </authorList>
    </citation>
    <scope>NUCLEOTIDE SEQUENCE</scope>
    <source>
        <strain evidence="3">B73</strain>
    </source>
</reference>